<dbReference type="GO" id="GO:0000940">
    <property type="term" value="C:outer kinetochore"/>
    <property type="evidence" value="ECO:0007669"/>
    <property type="project" value="TreeGrafter"/>
</dbReference>
<sequence length="335" mass="37628">RKARFSPFCSGHSPQFLSPVKRRVRGKEGEMDIKDVGSSLDSLVSSFNTRISEIQQLVIARNMYPASSVSDLSAIDSALKVLELQLHKIKIRMREETEAIPKAKGAHSSVFMVQLVFGKSSVKLIEASLRQQKKLQNLSSVVPSYVPDRVIKTTDDATKCLNLAPSVEDSFVSLQLEEPAPKEKKGRVSPPLFYISSDELNSVPPYMKQRITLEKVNAAINDMATYAEATSQLLTAPRKKLKENLVERAMEVKPLLIKYDVFKQHKAAHVFQELRDIAATEMVKGKHFFLETDIRGPSLKLDNTGKAILTLLRHLGRISETRIGHHRVILLLRPH</sequence>
<evidence type="ECO:0000256" key="2">
    <source>
        <dbReference type="ARBA" id="ARBA00023054"/>
    </source>
</evidence>
<dbReference type="InterPro" id="IPR042031">
    <property type="entry name" value="SKA1_MBD_sf"/>
</dbReference>
<dbReference type="AlphaFoldDB" id="A0A9J5Z888"/>
<keyword evidence="6" id="KW-1185">Reference proteome</keyword>
<dbReference type="GO" id="GO:0072686">
    <property type="term" value="C:mitotic spindle"/>
    <property type="evidence" value="ECO:0007669"/>
    <property type="project" value="TreeGrafter"/>
</dbReference>
<dbReference type="GO" id="GO:0008017">
    <property type="term" value="F:microtubule binding"/>
    <property type="evidence" value="ECO:0007669"/>
    <property type="project" value="InterPro"/>
</dbReference>
<dbReference type="GO" id="GO:0005876">
    <property type="term" value="C:spindle microtubule"/>
    <property type="evidence" value="ECO:0007669"/>
    <property type="project" value="TreeGrafter"/>
</dbReference>
<evidence type="ECO:0000256" key="3">
    <source>
        <dbReference type="ARBA" id="ARBA00068507"/>
    </source>
</evidence>
<organism evidence="5 6">
    <name type="scientific">Solanum commersonii</name>
    <name type="common">Commerson's wild potato</name>
    <name type="synonym">Commerson's nightshade</name>
    <dbReference type="NCBI Taxonomy" id="4109"/>
    <lineage>
        <taxon>Eukaryota</taxon>
        <taxon>Viridiplantae</taxon>
        <taxon>Streptophyta</taxon>
        <taxon>Embryophyta</taxon>
        <taxon>Tracheophyta</taxon>
        <taxon>Spermatophyta</taxon>
        <taxon>Magnoliopsida</taxon>
        <taxon>eudicotyledons</taxon>
        <taxon>Gunneridae</taxon>
        <taxon>Pentapetalae</taxon>
        <taxon>asterids</taxon>
        <taxon>lamiids</taxon>
        <taxon>Solanales</taxon>
        <taxon>Solanaceae</taxon>
        <taxon>Solanoideae</taxon>
        <taxon>Solaneae</taxon>
        <taxon>Solanum</taxon>
    </lineage>
</organism>
<protein>
    <recommendedName>
        <fullName evidence="3">SKA complex subunit 1 homolog</fullName>
    </recommendedName>
    <alternativeName>
        <fullName evidence="4">Spindle and kinetochore-associated protein 1 homolog</fullName>
    </alternativeName>
</protein>
<evidence type="ECO:0000256" key="4">
    <source>
        <dbReference type="ARBA" id="ARBA00075755"/>
    </source>
</evidence>
<dbReference type="FunFam" id="1.10.10.1890:FF:000002">
    <property type="entry name" value="Spindle and kinetochore-associated protein 1"/>
    <property type="match status" value="1"/>
</dbReference>
<gene>
    <name evidence="5" type="ORF">H5410_028674</name>
</gene>
<dbReference type="OrthoDB" id="5962at2759"/>
<dbReference type="GO" id="GO:0031110">
    <property type="term" value="P:regulation of microtubule polymerization or depolymerization"/>
    <property type="evidence" value="ECO:0007669"/>
    <property type="project" value="TreeGrafter"/>
</dbReference>
<comment type="similarity">
    <text evidence="1">Belongs to the SKA1 family.</text>
</comment>
<dbReference type="Pfam" id="PF07160">
    <property type="entry name" value="SKA1"/>
    <property type="match status" value="3"/>
</dbReference>
<evidence type="ECO:0000313" key="5">
    <source>
        <dbReference type="EMBL" id="KAG5607182.1"/>
    </source>
</evidence>
<dbReference type="PANTHER" id="PTHR28573:SF1">
    <property type="entry name" value="SPINDLE AND KINETOCHORE-ASSOCIATED PROTEIN 1"/>
    <property type="match status" value="1"/>
</dbReference>
<name>A0A9J5Z888_SOLCO</name>
<comment type="caution">
    <text evidence="5">The sequence shown here is derived from an EMBL/GenBank/DDBJ whole genome shotgun (WGS) entry which is preliminary data.</text>
</comment>
<keyword evidence="2" id="KW-0175">Coiled coil</keyword>
<dbReference type="EMBL" id="JACXVP010000005">
    <property type="protein sequence ID" value="KAG5607182.1"/>
    <property type="molecule type" value="Genomic_DNA"/>
</dbReference>
<dbReference type="PANTHER" id="PTHR28573">
    <property type="entry name" value="SPINDLE AND KINETOCHORE-ASSOCIATED PROTEIN 1"/>
    <property type="match status" value="1"/>
</dbReference>
<dbReference type="Proteomes" id="UP000824120">
    <property type="component" value="Chromosome 5"/>
</dbReference>
<dbReference type="InterPro" id="IPR009829">
    <property type="entry name" value="SKA1"/>
</dbReference>
<accession>A0A9J5Z888</accession>
<dbReference type="Gene3D" id="1.10.10.1890">
    <property type="entry name" value="Ska1 microtubule binding domain-like"/>
    <property type="match status" value="1"/>
</dbReference>
<reference evidence="5 6" key="1">
    <citation type="submission" date="2020-09" db="EMBL/GenBank/DDBJ databases">
        <title>De no assembly of potato wild relative species, Solanum commersonii.</title>
        <authorList>
            <person name="Cho K."/>
        </authorList>
    </citation>
    <scope>NUCLEOTIDE SEQUENCE [LARGE SCALE GENOMIC DNA]</scope>
    <source>
        <strain evidence="5">LZ3.2</strain>
        <tissue evidence="5">Leaf</tissue>
    </source>
</reference>
<evidence type="ECO:0000256" key="1">
    <source>
        <dbReference type="ARBA" id="ARBA00006836"/>
    </source>
</evidence>
<evidence type="ECO:0000313" key="6">
    <source>
        <dbReference type="Proteomes" id="UP000824120"/>
    </source>
</evidence>
<dbReference type="GO" id="GO:0051301">
    <property type="term" value="P:cell division"/>
    <property type="evidence" value="ECO:0007669"/>
    <property type="project" value="InterPro"/>
</dbReference>
<proteinExistence type="inferred from homology"/>
<dbReference type="GO" id="GO:0000278">
    <property type="term" value="P:mitotic cell cycle"/>
    <property type="evidence" value="ECO:0007669"/>
    <property type="project" value="TreeGrafter"/>
</dbReference>
<dbReference type="GO" id="GO:0007059">
    <property type="term" value="P:chromosome segregation"/>
    <property type="evidence" value="ECO:0007669"/>
    <property type="project" value="InterPro"/>
</dbReference>
<feature type="non-terminal residue" evidence="5">
    <location>
        <position position="1"/>
    </location>
</feature>